<evidence type="ECO:0000313" key="9">
    <source>
        <dbReference type="EMBL" id="RKQ73620.1"/>
    </source>
</evidence>
<dbReference type="AlphaFoldDB" id="A0A420WRK8"/>
<feature type="transmembrane region" description="Helical" evidence="8">
    <location>
        <begin position="175"/>
        <end position="195"/>
    </location>
</feature>
<accession>A0A420WRK8</accession>
<evidence type="ECO:0000256" key="1">
    <source>
        <dbReference type="ARBA" id="ARBA00004651"/>
    </source>
</evidence>
<feature type="transmembrane region" description="Helical" evidence="8">
    <location>
        <begin position="145"/>
        <end position="163"/>
    </location>
</feature>
<feature type="transmembrane region" description="Helical" evidence="8">
    <location>
        <begin position="52"/>
        <end position="73"/>
    </location>
</feature>
<keyword evidence="5 8" id="KW-0812">Transmembrane</keyword>
<evidence type="ECO:0000256" key="8">
    <source>
        <dbReference type="RuleBase" id="RU363041"/>
    </source>
</evidence>
<comment type="subcellular location">
    <subcellularLocation>
        <location evidence="1 8">Cell membrane</location>
        <topology evidence="1 8">Multi-pass membrane protein</topology>
    </subcellularLocation>
</comment>
<feature type="transmembrane region" description="Helical" evidence="8">
    <location>
        <begin position="201"/>
        <end position="221"/>
    </location>
</feature>
<protein>
    <recommendedName>
        <fullName evidence="8">Probable membrane transporter protein</fullName>
    </recommendedName>
</protein>
<organism evidence="9 10">
    <name type="scientific">Oceanibaculum indicum</name>
    <dbReference type="NCBI Taxonomy" id="526216"/>
    <lineage>
        <taxon>Bacteria</taxon>
        <taxon>Pseudomonadati</taxon>
        <taxon>Pseudomonadota</taxon>
        <taxon>Alphaproteobacteria</taxon>
        <taxon>Rhodospirillales</taxon>
        <taxon>Oceanibaculaceae</taxon>
        <taxon>Oceanibaculum</taxon>
    </lineage>
</organism>
<dbReference type="PANTHER" id="PTHR30269:SF37">
    <property type="entry name" value="MEMBRANE TRANSPORTER PROTEIN"/>
    <property type="match status" value="1"/>
</dbReference>
<reference evidence="9 10" key="1">
    <citation type="submission" date="2018-10" db="EMBL/GenBank/DDBJ databases">
        <title>Comparative analysis of microorganisms from saline springs in Andes Mountain Range, Colombia.</title>
        <authorList>
            <person name="Rubin E."/>
        </authorList>
    </citation>
    <scope>NUCLEOTIDE SEQUENCE [LARGE SCALE GENOMIC DNA]</scope>
    <source>
        <strain evidence="9 10">USBA 36</strain>
    </source>
</reference>
<feature type="transmembrane region" description="Helical" evidence="8">
    <location>
        <begin position="233"/>
        <end position="251"/>
    </location>
</feature>
<dbReference type="Pfam" id="PF01925">
    <property type="entry name" value="TauE"/>
    <property type="match status" value="1"/>
</dbReference>
<feature type="transmembrane region" description="Helical" evidence="8">
    <location>
        <begin position="79"/>
        <end position="99"/>
    </location>
</feature>
<evidence type="ECO:0000313" key="10">
    <source>
        <dbReference type="Proteomes" id="UP000277424"/>
    </source>
</evidence>
<dbReference type="EMBL" id="RBIG01000001">
    <property type="protein sequence ID" value="RKQ73620.1"/>
    <property type="molecule type" value="Genomic_DNA"/>
</dbReference>
<dbReference type="RefSeq" id="WP_121218603.1">
    <property type="nucleotide sequence ID" value="NZ_RBIG01000001.1"/>
</dbReference>
<sequence>MSAFLPAALDPFSFAAIFAVVVVAAVIRAFTGFGFALLAIPVLVLILPPAQVIPFIFLLELVISITLLPRLWHEVDFRGLRWLLPGALLATPIGGYVLLIASAEALRLAIGLIVVAAALLMARGLRFRTRPGPLASFTTGTVSGTLNGAAGIPGPPVVLFYLATPAADSVSRATLIAYFTVTDIMGIGVAAWNGLFTWDTLLWALWLTPAMLIGSVLGQTAFSRVNPNLFRRIVLGVLLVTGLIGVAKALMDLL</sequence>
<keyword evidence="3" id="KW-0813">Transport</keyword>
<evidence type="ECO:0000256" key="2">
    <source>
        <dbReference type="ARBA" id="ARBA00009142"/>
    </source>
</evidence>
<comment type="similarity">
    <text evidence="2 8">Belongs to the 4-toluene sulfonate uptake permease (TSUP) (TC 2.A.102) family.</text>
</comment>
<feature type="transmembrane region" description="Helical" evidence="8">
    <location>
        <begin position="12"/>
        <end position="45"/>
    </location>
</feature>
<evidence type="ECO:0000256" key="7">
    <source>
        <dbReference type="ARBA" id="ARBA00023136"/>
    </source>
</evidence>
<comment type="caution">
    <text evidence="9">The sequence shown here is derived from an EMBL/GenBank/DDBJ whole genome shotgun (WGS) entry which is preliminary data.</text>
</comment>
<dbReference type="InterPro" id="IPR052017">
    <property type="entry name" value="TSUP"/>
</dbReference>
<keyword evidence="6 8" id="KW-1133">Transmembrane helix</keyword>
<evidence type="ECO:0000256" key="5">
    <source>
        <dbReference type="ARBA" id="ARBA00022692"/>
    </source>
</evidence>
<dbReference type="Proteomes" id="UP000277424">
    <property type="component" value="Unassembled WGS sequence"/>
</dbReference>
<dbReference type="OrthoDB" id="9795324at2"/>
<gene>
    <name evidence="9" type="ORF">BCL74_1409</name>
</gene>
<keyword evidence="7 8" id="KW-0472">Membrane</keyword>
<dbReference type="GO" id="GO:0005886">
    <property type="term" value="C:plasma membrane"/>
    <property type="evidence" value="ECO:0007669"/>
    <property type="project" value="UniProtKB-SubCell"/>
</dbReference>
<evidence type="ECO:0000256" key="6">
    <source>
        <dbReference type="ARBA" id="ARBA00022989"/>
    </source>
</evidence>
<name>A0A420WRK8_9PROT</name>
<dbReference type="InterPro" id="IPR002781">
    <property type="entry name" value="TM_pro_TauE-like"/>
</dbReference>
<proteinExistence type="inferred from homology"/>
<dbReference type="PANTHER" id="PTHR30269">
    <property type="entry name" value="TRANSMEMBRANE PROTEIN YFCA"/>
    <property type="match status" value="1"/>
</dbReference>
<feature type="transmembrane region" description="Helical" evidence="8">
    <location>
        <begin position="106"/>
        <end position="125"/>
    </location>
</feature>
<keyword evidence="4 8" id="KW-1003">Cell membrane</keyword>
<evidence type="ECO:0000256" key="4">
    <source>
        <dbReference type="ARBA" id="ARBA00022475"/>
    </source>
</evidence>
<evidence type="ECO:0000256" key="3">
    <source>
        <dbReference type="ARBA" id="ARBA00022448"/>
    </source>
</evidence>